<organism evidence="1 2">
    <name type="scientific">Portunus trituberculatus</name>
    <name type="common">Swimming crab</name>
    <name type="synonym">Neptunus trituberculatus</name>
    <dbReference type="NCBI Taxonomy" id="210409"/>
    <lineage>
        <taxon>Eukaryota</taxon>
        <taxon>Metazoa</taxon>
        <taxon>Ecdysozoa</taxon>
        <taxon>Arthropoda</taxon>
        <taxon>Crustacea</taxon>
        <taxon>Multicrustacea</taxon>
        <taxon>Malacostraca</taxon>
        <taxon>Eumalacostraca</taxon>
        <taxon>Eucarida</taxon>
        <taxon>Decapoda</taxon>
        <taxon>Pleocyemata</taxon>
        <taxon>Brachyura</taxon>
        <taxon>Eubrachyura</taxon>
        <taxon>Portunoidea</taxon>
        <taxon>Portunidae</taxon>
        <taxon>Portuninae</taxon>
        <taxon>Portunus</taxon>
    </lineage>
</organism>
<evidence type="ECO:0000313" key="2">
    <source>
        <dbReference type="Proteomes" id="UP000324222"/>
    </source>
</evidence>
<gene>
    <name evidence="1" type="ORF">E2C01_078906</name>
</gene>
<reference evidence="1 2" key="1">
    <citation type="submission" date="2019-05" db="EMBL/GenBank/DDBJ databases">
        <title>Another draft genome of Portunus trituberculatus and its Hox gene families provides insights of decapod evolution.</title>
        <authorList>
            <person name="Jeong J.-H."/>
            <person name="Song I."/>
            <person name="Kim S."/>
            <person name="Choi T."/>
            <person name="Kim D."/>
            <person name="Ryu S."/>
            <person name="Kim W."/>
        </authorList>
    </citation>
    <scope>NUCLEOTIDE SEQUENCE [LARGE SCALE GENOMIC DNA]</scope>
    <source>
        <tissue evidence="1">Muscle</tissue>
    </source>
</reference>
<dbReference type="Proteomes" id="UP000324222">
    <property type="component" value="Unassembled WGS sequence"/>
</dbReference>
<protein>
    <submittedName>
        <fullName evidence="1">Uncharacterized protein</fullName>
    </submittedName>
</protein>
<evidence type="ECO:0000313" key="1">
    <source>
        <dbReference type="EMBL" id="MPC84178.1"/>
    </source>
</evidence>
<dbReference type="AlphaFoldDB" id="A0A5B7IU59"/>
<sequence length="71" mass="7933">MVDGAAIYTEKERRRDTGIKFVHLVSQGGRLSKCETSRGLKVEYVNLSPVEVSVVDYSTINIKCTKNSQQV</sequence>
<keyword evidence="2" id="KW-1185">Reference proteome</keyword>
<name>A0A5B7IU59_PORTR</name>
<comment type="caution">
    <text evidence="1">The sequence shown here is derived from an EMBL/GenBank/DDBJ whole genome shotgun (WGS) entry which is preliminary data.</text>
</comment>
<proteinExistence type="predicted"/>
<dbReference type="EMBL" id="VSRR010064661">
    <property type="protein sequence ID" value="MPC84178.1"/>
    <property type="molecule type" value="Genomic_DNA"/>
</dbReference>
<accession>A0A5B7IU59</accession>